<dbReference type="KEGG" id="step:IC006_0254"/>
<reference evidence="4" key="1">
    <citation type="submission" date="2018-09" db="EMBL/GenBank/DDBJ databases">
        <title>Complete Genome Sequencing of Sulfolobus sp. JCM 16834.</title>
        <authorList>
            <person name="Kato S."/>
            <person name="Itoh T."/>
            <person name="Ohkuma M."/>
        </authorList>
    </citation>
    <scope>NUCLEOTIDE SEQUENCE [LARGE SCALE GENOMIC DNA]</scope>
    <source>
        <strain evidence="4">IC-007</strain>
    </source>
</reference>
<evidence type="ECO:0000313" key="2">
    <source>
        <dbReference type="EMBL" id="BBG25731.1"/>
    </source>
</evidence>
<gene>
    <name evidence="1" type="ORF">IC006_0254</name>
    <name evidence="2" type="ORF">IC007_0236</name>
</gene>
<evidence type="ECO:0000313" key="3">
    <source>
        <dbReference type="Proteomes" id="UP000322983"/>
    </source>
</evidence>
<dbReference type="EMBL" id="AP018929">
    <property type="protein sequence ID" value="BBG22970.1"/>
    <property type="molecule type" value="Genomic_DNA"/>
</dbReference>
<dbReference type="Proteomes" id="UP000325030">
    <property type="component" value="Chromosome"/>
</dbReference>
<accession>A0A510DS64</accession>
<dbReference type="Proteomes" id="UP000322983">
    <property type="component" value="Chromosome"/>
</dbReference>
<dbReference type="RefSeq" id="WP_256202713.1">
    <property type="nucleotide sequence ID" value="NZ_AP018929.1"/>
</dbReference>
<accession>A0A510DZQ7</accession>
<name>A0A510DZQ7_9CREN</name>
<protein>
    <submittedName>
        <fullName evidence="2">Uncharacterized protein</fullName>
    </submittedName>
</protein>
<dbReference type="GeneID" id="77385741"/>
<evidence type="ECO:0000313" key="4">
    <source>
        <dbReference type="Proteomes" id="UP000325030"/>
    </source>
</evidence>
<dbReference type="AlphaFoldDB" id="A0A510DZQ7"/>
<sequence length="43" mass="4840">MVEAKIEDPCIQECLVNKDGKWGSTVTLTECLQRCKGFQIVKP</sequence>
<keyword evidence="3" id="KW-1185">Reference proteome</keyword>
<reference evidence="2 3" key="2">
    <citation type="journal article" date="2020" name="Int. J. Syst. Evol. Microbiol.">
        <title>Sulfuracidifex tepidarius gen. nov., sp. nov. and transfer of Sulfolobus metallicus Huber and Stetter 1992 to the genus Sulfuracidifex as Sulfuracidifex metallicus comb. nov.</title>
        <authorList>
            <person name="Itoh T."/>
            <person name="Miura T."/>
            <person name="Sakai H.D."/>
            <person name="Kato S."/>
            <person name="Ohkuma M."/>
            <person name="Takashina T."/>
        </authorList>
    </citation>
    <scope>NUCLEOTIDE SEQUENCE</scope>
    <source>
        <strain evidence="1 3">IC-006</strain>
        <strain evidence="2">IC-007</strain>
    </source>
</reference>
<proteinExistence type="predicted"/>
<evidence type="ECO:0000313" key="1">
    <source>
        <dbReference type="EMBL" id="BBG22970.1"/>
    </source>
</evidence>
<organism evidence="2 4">
    <name type="scientific">Sulfuracidifex tepidarius</name>
    <dbReference type="NCBI Taxonomy" id="1294262"/>
    <lineage>
        <taxon>Archaea</taxon>
        <taxon>Thermoproteota</taxon>
        <taxon>Thermoprotei</taxon>
        <taxon>Sulfolobales</taxon>
        <taxon>Sulfolobaceae</taxon>
        <taxon>Sulfuracidifex</taxon>
    </lineage>
</organism>
<dbReference type="EMBL" id="AP018930">
    <property type="protein sequence ID" value="BBG25731.1"/>
    <property type="molecule type" value="Genomic_DNA"/>
</dbReference>